<protein>
    <submittedName>
        <fullName evidence="3">Peptidase</fullName>
    </submittedName>
</protein>
<name>A0A6V8KKE8_9ACTN</name>
<evidence type="ECO:0000313" key="3">
    <source>
        <dbReference type="EMBL" id="GFJ82649.1"/>
    </source>
</evidence>
<feature type="signal peptide" evidence="2">
    <location>
        <begin position="1"/>
        <end position="26"/>
    </location>
</feature>
<dbReference type="AlphaFoldDB" id="A0A6V8KKE8"/>
<organism evidence="3 4">
    <name type="scientific">Phytohabitans houttuyneae</name>
    <dbReference type="NCBI Taxonomy" id="1076126"/>
    <lineage>
        <taxon>Bacteria</taxon>
        <taxon>Bacillati</taxon>
        <taxon>Actinomycetota</taxon>
        <taxon>Actinomycetes</taxon>
        <taxon>Micromonosporales</taxon>
        <taxon>Micromonosporaceae</taxon>
    </lineage>
</organism>
<dbReference type="EMBL" id="BLPF01000002">
    <property type="protein sequence ID" value="GFJ82649.1"/>
    <property type="molecule type" value="Genomic_DNA"/>
</dbReference>
<dbReference type="Pfam" id="PF09471">
    <property type="entry name" value="Peptidase_M64"/>
    <property type="match status" value="1"/>
</dbReference>
<dbReference type="Gene3D" id="3.40.390.10">
    <property type="entry name" value="Collagenase (Catalytic Domain)"/>
    <property type="match status" value="1"/>
</dbReference>
<gene>
    <name evidence="3" type="ORF">Phou_068290</name>
</gene>
<sequence length="846" mass="89226">MRTRATLMLAALAAGLVVAGPAPARAADPAPLPEPTVRPVQVTGPAADRLNLVILGDGYQADQQAIFRADVDRNLAVMWATEPFRTYRDYINVYAVEIASIDYGVRCDPDGRVRHPDGTIRDTGEREGPIDGKRTALRMIFQNGCADPLARGTVYGGAPVGCENDAAYYPPGVNPCETGAQAHNRILDSYVVPALGIPRTSQNVQTLAIFNTFTYGGIGGTNATTSGGSPQGPLISLHELGHSLGTMADEYPYSSRDVVRPCYTGGEPGSFHHTIYSSTGQMVADQHKWWRWVGEESLSGGTIGLHEGGGTYPCGQRRPSEHSIMRWIGFDWDQVGREHMVARITGRRNAGQMALRHAPPGTVPADGVLWVETGHPRYHALRVTWLAGERVLGTGGSLDLAPLALPAGTTVRVEVRDPVGPDGIDWVRNPSTGGGATDSGYNGPRFVQTREWTVAAAGVTPSPPAAEITSSTMTTQPVAGDEVVFVETNHPADRILDVAWSLDGQPVPDQGDGRSLDLGALDLSPGTHRLVATATDPAGATDAVEWSVDNGMPTAPRRLSTPLATLPGALEHPVYFDGWDMWLDPRDDQTGRHVVGQFRLDGDGWFNYFGFPERPMPDSPFQFRHSGTSVKALTYGNLGTGGLSRATFEQTLPDDHPSGGFVPGFGTHLVEHRAIDPAGNIGPASGYRATVLPGASPACTTTLTGRQSRVTVTQGVTCLTGARVAGQVTVRAGASLVVRDSTISGTLAANGAQAVQLFGSTVNGAAQITGTTRDVTVAGNTFNGAVVLAGNTQVSANERYSRLVGPYGPVLVGNRVNGALSCAGNSTRPSDFGAPNTVRGADLCRG</sequence>
<feature type="chain" id="PRO_5028970976" evidence="2">
    <location>
        <begin position="27"/>
        <end position="846"/>
    </location>
</feature>
<feature type="region of interest" description="Disordered" evidence="1">
    <location>
        <begin position="422"/>
        <end position="442"/>
    </location>
</feature>
<dbReference type="Proteomes" id="UP000482800">
    <property type="component" value="Unassembled WGS sequence"/>
</dbReference>
<dbReference type="GO" id="GO:0008237">
    <property type="term" value="F:metallopeptidase activity"/>
    <property type="evidence" value="ECO:0007669"/>
    <property type="project" value="InterPro"/>
</dbReference>
<dbReference type="RefSeq" id="WP_173063435.1">
    <property type="nucleotide sequence ID" value="NZ_BAABGO010000010.1"/>
</dbReference>
<dbReference type="InterPro" id="IPR019026">
    <property type="entry name" value="Peptidase_M64_IgA"/>
</dbReference>
<evidence type="ECO:0000256" key="1">
    <source>
        <dbReference type="SAM" id="MobiDB-lite"/>
    </source>
</evidence>
<keyword evidence="4" id="KW-1185">Reference proteome</keyword>
<proteinExistence type="predicted"/>
<reference evidence="3 4" key="2">
    <citation type="submission" date="2020-03" db="EMBL/GenBank/DDBJ databases">
        <authorList>
            <person name="Ichikawa N."/>
            <person name="Kimura A."/>
            <person name="Kitahashi Y."/>
            <person name="Uohara A."/>
        </authorList>
    </citation>
    <scope>NUCLEOTIDE SEQUENCE [LARGE SCALE GENOMIC DNA]</scope>
    <source>
        <strain evidence="3 4">NBRC 108639</strain>
    </source>
</reference>
<evidence type="ECO:0000256" key="2">
    <source>
        <dbReference type="SAM" id="SignalP"/>
    </source>
</evidence>
<comment type="caution">
    <text evidence="3">The sequence shown here is derived from an EMBL/GenBank/DDBJ whole genome shotgun (WGS) entry which is preliminary data.</text>
</comment>
<keyword evidence="2" id="KW-0732">Signal</keyword>
<dbReference type="InterPro" id="IPR024079">
    <property type="entry name" value="MetalloPept_cat_dom_sf"/>
</dbReference>
<reference evidence="3 4" key="1">
    <citation type="submission" date="2020-03" db="EMBL/GenBank/DDBJ databases">
        <title>Whole genome shotgun sequence of Phytohabitans houttuyneae NBRC 108639.</title>
        <authorList>
            <person name="Komaki H."/>
            <person name="Tamura T."/>
        </authorList>
    </citation>
    <scope>NUCLEOTIDE SEQUENCE [LARGE SCALE GENOMIC DNA]</scope>
    <source>
        <strain evidence="3 4">NBRC 108639</strain>
    </source>
</reference>
<accession>A0A6V8KKE8</accession>
<evidence type="ECO:0000313" key="4">
    <source>
        <dbReference type="Proteomes" id="UP000482800"/>
    </source>
</evidence>